<dbReference type="GO" id="GO:0009279">
    <property type="term" value="C:cell outer membrane"/>
    <property type="evidence" value="ECO:0007669"/>
    <property type="project" value="UniProtKB-SubCell"/>
</dbReference>
<evidence type="ECO:0000256" key="9">
    <source>
        <dbReference type="ARBA" id="ARBA00023065"/>
    </source>
</evidence>
<keyword evidence="4" id="KW-1134">Transmembrane beta strand</keyword>
<name>A0A9D2UJ38_9BACT</name>
<evidence type="ECO:0000313" key="17">
    <source>
        <dbReference type="EMBL" id="HJD53266.1"/>
    </source>
</evidence>
<keyword evidence="11" id="KW-0472">Membrane</keyword>
<keyword evidence="9" id="KW-0406">Ion transport</keyword>
<accession>A0A9D2UJ38</accession>
<dbReference type="GO" id="GO:0046930">
    <property type="term" value="C:pore complex"/>
    <property type="evidence" value="ECO:0007669"/>
    <property type="project" value="UniProtKB-KW"/>
</dbReference>
<dbReference type="Proteomes" id="UP000787625">
    <property type="component" value="Unassembled WGS sequence"/>
</dbReference>
<sequence length="264" mass="29126">MLLLAALPAVFMMVSCRSSKNTVSYFQDMTTENNVLEGVESNYEVNITSDDLLAISVSSIDPNAIAIFNLPATTYLQPGQDEISTTPVLQSYLVDSEGYIDFPVLGRLHVAGMTRHELAEYLKAGISKYAKDPLVTVNIMNFKVSVLGEVNKPGTISITNERMSILDALSMAGDLTINGMRDRVTLYRDENGKKTYHVFDLTSSDVFKSPYFYLKQNDVIYVEPNKARRSNATYSQAAQFNVTVASTVISVVSIITSLCISLIK</sequence>
<gene>
    <name evidence="17" type="ORF">IAA93_06040</name>
</gene>
<evidence type="ECO:0000256" key="6">
    <source>
        <dbReference type="ARBA" id="ARBA00022692"/>
    </source>
</evidence>
<keyword evidence="7" id="KW-0732">Signal</keyword>
<evidence type="ECO:0000256" key="2">
    <source>
        <dbReference type="ARBA" id="ARBA00009450"/>
    </source>
</evidence>
<keyword evidence="3" id="KW-0813">Transport</keyword>
<dbReference type="AlphaFoldDB" id="A0A9D2UJ38"/>
<keyword evidence="6" id="KW-0812">Transmembrane</keyword>
<dbReference type="EMBL" id="DWUP01000133">
    <property type="protein sequence ID" value="HJD53266.1"/>
    <property type="molecule type" value="Genomic_DNA"/>
</dbReference>
<keyword evidence="5" id="KW-0762">Sugar transport</keyword>
<feature type="domain" description="SLBB" evidence="16">
    <location>
        <begin position="143"/>
        <end position="222"/>
    </location>
</feature>
<proteinExistence type="inferred from homology"/>
<evidence type="ECO:0000256" key="3">
    <source>
        <dbReference type="ARBA" id="ARBA00022448"/>
    </source>
</evidence>
<evidence type="ECO:0000256" key="8">
    <source>
        <dbReference type="ARBA" id="ARBA00023047"/>
    </source>
</evidence>
<evidence type="ECO:0000256" key="4">
    <source>
        <dbReference type="ARBA" id="ARBA00022452"/>
    </source>
</evidence>
<evidence type="ECO:0000256" key="11">
    <source>
        <dbReference type="ARBA" id="ARBA00023136"/>
    </source>
</evidence>
<keyword evidence="13" id="KW-0998">Cell outer membrane</keyword>
<reference evidence="17" key="2">
    <citation type="submission" date="2021-04" db="EMBL/GenBank/DDBJ databases">
        <authorList>
            <person name="Gilroy R."/>
        </authorList>
    </citation>
    <scope>NUCLEOTIDE SEQUENCE</scope>
    <source>
        <strain evidence="17">MalCec1-1739</strain>
    </source>
</reference>
<dbReference type="Pfam" id="PF02563">
    <property type="entry name" value="Poly_export"/>
    <property type="match status" value="1"/>
</dbReference>
<evidence type="ECO:0000256" key="14">
    <source>
        <dbReference type="ARBA" id="ARBA00023288"/>
    </source>
</evidence>
<keyword evidence="14" id="KW-0449">Lipoprotein</keyword>
<comment type="similarity">
    <text evidence="2">Belongs to the BexD/CtrA/VexA family.</text>
</comment>
<dbReference type="PANTHER" id="PTHR33619:SF3">
    <property type="entry name" value="POLYSACCHARIDE EXPORT PROTEIN GFCE-RELATED"/>
    <property type="match status" value="1"/>
</dbReference>
<dbReference type="InterPro" id="IPR003715">
    <property type="entry name" value="Poly_export_N"/>
</dbReference>
<evidence type="ECO:0000259" key="16">
    <source>
        <dbReference type="Pfam" id="PF22461"/>
    </source>
</evidence>
<evidence type="ECO:0000256" key="7">
    <source>
        <dbReference type="ARBA" id="ARBA00022729"/>
    </source>
</evidence>
<evidence type="ECO:0000256" key="1">
    <source>
        <dbReference type="ARBA" id="ARBA00004571"/>
    </source>
</evidence>
<dbReference type="InterPro" id="IPR049712">
    <property type="entry name" value="Poly_export"/>
</dbReference>
<keyword evidence="12" id="KW-0564">Palmitate</keyword>
<reference evidence="17" key="1">
    <citation type="journal article" date="2021" name="PeerJ">
        <title>Extensive microbial diversity within the chicken gut microbiome revealed by metagenomics and culture.</title>
        <authorList>
            <person name="Gilroy R."/>
            <person name="Ravi A."/>
            <person name="Getino M."/>
            <person name="Pursley I."/>
            <person name="Horton D.L."/>
            <person name="Alikhan N.F."/>
            <person name="Baker D."/>
            <person name="Gharbi K."/>
            <person name="Hall N."/>
            <person name="Watson M."/>
            <person name="Adriaenssens E.M."/>
            <person name="Foster-Nyarko E."/>
            <person name="Jarju S."/>
            <person name="Secka A."/>
            <person name="Antonio M."/>
            <person name="Oren A."/>
            <person name="Chaudhuri R.R."/>
            <person name="La Ragione R."/>
            <person name="Hildebrand F."/>
            <person name="Pallen M.J."/>
        </authorList>
    </citation>
    <scope>NUCLEOTIDE SEQUENCE</scope>
    <source>
        <strain evidence="17">MalCec1-1739</strain>
    </source>
</reference>
<keyword evidence="10" id="KW-0626">Porin</keyword>
<dbReference type="InterPro" id="IPR054765">
    <property type="entry name" value="SLBB_dom"/>
</dbReference>
<comment type="subcellular location">
    <subcellularLocation>
        <location evidence="1">Cell outer membrane</location>
        <topology evidence="1">Multi-pass membrane protein</topology>
    </subcellularLocation>
</comment>
<evidence type="ECO:0000313" key="18">
    <source>
        <dbReference type="Proteomes" id="UP000787625"/>
    </source>
</evidence>
<dbReference type="GO" id="GO:0006811">
    <property type="term" value="P:monoatomic ion transport"/>
    <property type="evidence" value="ECO:0007669"/>
    <property type="project" value="UniProtKB-KW"/>
</dbReference>
<dbReference type="GO" id="GO:0015159">
    <property type="term" value="F:polysaccharide transmembrane transporter activity"/>
    <property type="evidence" value="ECO:0007669"/>
    <property type="project" value="InterPro"/>
</dbReference>
<evidence type="ECO:0000256" key="5">
    <source>
        <dbReference type="ARBA" id="ARBA00022597"/>
    </source>
</evidence>
<organism evidence="17 18">
    <name type="scientific">Candidatus Avibacteroides avistercoris</name>
    <dbReference type="NCBI Taxonomy" id="2840690"/>
    <lineage>
        <taxon>Bacteria</taxon>
        <taxon>Pseudomonadati</taxon>
        <taxon>Bacteroidota</taxon>
        <taxon>Bacteroidia</taxon>
        <taxon>Bacteroidales</taxon>
        <taxon>Bacteroidaceae</taxon>
        <taxon>Bacteroidaceae incertae sedis</taxon>
        <taxon>Candidatus Avibacteroides</taxon>
    </lineage>
</organism>
<dbReference type="Gene3D" id="3.30.1950.10">
    <property type="entry name" value="wza like domain"/>
    <property type="match status" value="1"/>
</dbReference>
<dbReference type="Gene3D" id="3.10.560.10">
    <property type="entry name" value="Outer membrane lipoprotein wza domain like"/>
    <property type="match status" value="1"/>
</dbReference>
<dbReference type="Pfam" id="PF22461">
    <property type="entry name" value="SLBB_2"/>
    <property type="match status" value="1"/>
</dbReference>
<keyword evidence="8" id="KW-0625">Polysaccharide transport</keyword>
<protein>
    <submittedName>
        <fullName evidence="17">Polysaccharide export protein</fullName>
    </submittedName>
</protein>
<evidence type="ECO:0000256" key="13">
    <source>
        <dbReference type="ARBA" id="ARBA00023237"/>
    </source>
</evidence>
<feature type="domain" description="Polysaccharide export protein N-terminal" evidence="15">
    <location>
        <begin position="41"/>
        <end position="139"/>
    </location>
</feature>
<dbReference type="GO" id="GO:0015288">
    <property type="term" value="F:porin activity"/>
    <property type="evidence" value="ECO:0007669"/>
    <property type="project" value="UniProtKB-KW"/>
</dbReference>
<evidence type="ECO:0000259" key="15">
    <source>
        <dbReference type="Pfam" id="PF02563"/>
    </source>
</evidence>
<evidence type="ECO:0000256" key="10">
    <source>
        <dbReference type="ARBA" id="ARBA00023114"/>
    </source>
</evidence>
<evidence type="ECO:0000256" key="12">
    <source>
        <dbReference type="ARBA" id="ARBA00023139"/>
    </source>
</evidence>
<dbReference type="PANTHER" id="PTHR33619">
    <property type="entry name" value="POLYSACCHARIDE EXPORT PROTEIN GFCE-RELATED"/>
    <property type="match status" value="1"/>
</dbReference>
<comment type="caution">
    <text evidence="17">The sequence shown here is derived from an EMBL/GenBank/DDBJ whole genome shotgun (WGS) entry which is preliminary data.</text>
</comment>